<dbReference type="Pfam" id="PF01042">
    <property type="entry name" value="Ribonuc_L-PSP"/>
    <property type="match status" value="1"/>
</dbReference>
<proteinExistence type="predicted"/>
<evidence type="ECO:0000313" key="1">
    <source>
        <dbReference type="EMBL" id="WHS64499.1"/>
    </source>
</evidence>
<name>A0ABY8SN28_9BURK</name>
<keyword evidence="2" id="KW-1185">Reference proteome</keyword>
<dbReference type="InterPro" id="IPR035959">
    <property type="entry name" value="RutC-like_sf"/>
</dbReference>
<keyword evidence="1" id="KW-0378">Hydrolase</keyword>
<evidence type="ECO:0000313" key="2">
    <source>
        <dbReference type="Proteomes" id="UP001240697"/>
    </source>
</evidence>
<dbReference type="Gene3D" id="3.30.1330.40">
    <property type="entry name" value="RutC-like"/>
    <property type="match status" value="1"/>
</dbReference>
<dbReference type="InterPro" id="IPR006175">
    <property type="entry name" value="YjgF/YER057c/UK114"/>
</dbReference>
<dbReference type="CDD" id="cd00448">
    <property type="entry name" value="YjgF_YER057c_UK114_family"/>
    <property type="match status" value="1"/>
</dbReference>
<organism evidence="1 2">
    <name type="scientific">Comamonas resistens</name>
    <dbReference type="NCBI Taxonomy" id="3046670"/>
    <lineage>
        <taxon>Bacteria</taxon>
        <taxon>Pseudomonadati</taxon>
        <taxon>Pseudomonadota</taxon>
        <taxon>Betaproteobacteria</taxon>
        <taxon>Burkholderiales</taxon>
        <taxon>Comamonadaceae</taxon>
        <taxon>Comamonas</taxon>
    </lineage>
</organism>
<dbReference type="GO" id="GO:0016787">
    <property type="term" value="F:hydrolase activity"/>
    <property type="evidence" value="ECO:0007669"/>
    <property type="project" value="UniProtKB-KW"/>
</dbReference>
<dbReference type="Proteomes" id="UP001240697">
    <property type="component" value="Chromosome"/>
</dbReference>
<dbReference type="PANTHER" id="PTHR11803:SF39">
    <property type="entry name" value="2-IMINOBUTANOATE_2-IMINOPROPANOATE DEAMINASE"/>
    <property type="match status" value="1"/>
</dbReference>
<accession>A0ABY8SN28</accession>
<sequence>MNSTATFYPAPGDMPFSSAVRAGGFLMLSGQIPFGEDKRPLTGPIEEQTHAVLKAIAARLEAVGSSLDDVVKANIWLSDLAHFDAFNKVYASYFKEGRYPVRSLVQAQLVFGVGVEIEVQALDKTA</sequence>
<protein>
    <submittedName>
        <fullName evidence="1">RidA family protein</fullName>
        <ecNumber evidence="1">3.5.-.-</ecNumber>
    </submittedName>
</protein>
<dbReference type="PANTHER" id="PTHR11803">
    <property type="entry name" value="2-IMINOBUTANOATE/2-IMINOPROPANOATE DEAMINASE RIDA"/>
    <property type="match status" value="1"/>
</dbReference>
<gene>
    <name evidence="1" type="ORF">QMY55_18685</name>
</gene>
<dbReference type="SUPFAM" id="SSF55298">
    <property type="entry name" value="YjgF-like"/>
    <property type="match status" value="1"/>
</dbReference>
<dbReference type="EC" id="3.5.-.-" evidence="1"/>
<reference evidence="1 2" key="1">
    <citation type="submission" date="2023-05" db="EMBL/GenBank/DDBJ databases">
        <authorList>
            <person name="Yin Y."/>
            <person name="Lu Z."/>
        </authorList>
    </citation>
    <scope>NUCLEOTIDE SEQUENCE [LARGE SCALE GENOMIC DNA]</scope>
    <source>
        <strain evidence="1 2">ZM22</strain>
    </source>
</reference>
<dbReference type="EMBL" id="CP125947">
    <property type="protein sequence ID" value="WHS64499.1"/>
    <property type="molecule type" value="Genomic_DNA"/>
</dbReference>
<dbReference type="RefSeq" id="WP_283485640.1">
    <property type="nucleotide sequence ID" value="NZ_CP125947.1"/>
</dbReference>